<organism evidence="2 3">
    <name type="scientific">Desulfobaculum xiamenense</name>
    <dbReference type="NCBI Taxonomy" id="995050"/>
    <lineage>
        <taxon>Bacteria</taxon>
        <taxon>Pseudomonadati</taxon>
        <taxon>Thermodesulfobacteriota</taxon>
        <taxon>Desulfovibrionia</taxon>
        <taxon>Desulfovibrionales</taxon>
        <taxon>Desulfovibrionaceae</taxon>
        <taxon>Desulfobaculum</taxon>
    </lineage>
</organism>
<evidence type="ECO:0000313" key="3">
    <source>
        <dbReference type="Proteomes" id="UP000580856"/>
    </source>
</evidence>
<reference evidence="2 3" key="1">
    <citation type="submission" date="2020-03" db="EMBL/GenBank/DDBJ databases">
        <title>Genomic Encyclopedia of Type Strains, Phase IV (KMG-IV): sequencing the most valuable type-strain genomes for metagenomic binning, comparative biology and taxonomic classification.</title>
        <authorList>
            <person name="Goeker M."/>
        </authorList>
    </citation>
    <scope>NUCLEOTIDE SEQUENCE [LARGE SCALE GENOMIC DNA]</scope>
    <source>
        <strain evidence="2 3">DSM 24233</strain>
    </source>
</reference>
<dbReference type="Proteomes" id="UP000580856">
    <property type="component" value="Unassembled WGS sequence"/>
</dbReference>
<accession>A0A846QMU8</accession>
<dbReference type="AlphaFoldDB" id="A0A846QMU8"/>
<keyword evidence="3" id="KW-1185">Reference proteome</keyword>
<sequence>MQAGPLARAAAPRVAPPRCGQPYRSMTGASRRLRRPRGRWPLGTPMRRWTWSLMAHVSAFIQQFQYIMILKGIIPLSGVRGRAPAAGGIFPSHLTRPPEAFHLLASPRLRPVAHENGTAVSDGPVRGISSSSDGWVRGCVRRGR</sequence>
<evidence type="ECO:0000256" key="1">
    <source>
        <dbReference type="SAM" id="MobiDB-lite"/>
    </source>
</evidence>
<name>A0A846QMU8_9BACT</name>
<feature type="compositionally biased region" description="Low complexity" evidence="1">
    <location>
        <begin position="1"/>
        <end position="18"/>
    </location>
</feature>
<gene>
    <name evidence="2" type="ORF">GGQ74_002013</name>
</gene>
<dbReference type="EMBL" id="JAATJA010000002">
    <property type="protein sequence ID" value="NJB68340.1"/>
    <property type="molecule type" value="Genomic_DNA"/>
</dbReference>
<feature type="region of interest" description="Disordered" evidence="1">
    <location>
        <begin position="1"/>
        <end position="39"/>
    </location>
</feature>
<comment type="caution">
    <text evidence="2">The sequence shown here is derived from an EMBL/GenBank/DDBJ whole genome shotgun (WGS) entry which is preliminary data.</text>
</comment>
<protein>
    <submittedName>
        <fullName evidence="2">Uncharacterized protein</fullName>
    </submittedName>
</protein>
<evidence type="ECO:0000313" key="2">
    <source>
        <dbReference type="EMBL" id="NJB68340.1"/>
    </source>
</evidence>
<proteinExistence type="predicted"/>